<accession>A0ABW5XMI7</accession>
<proteinExistence type="predicted"/>
<name>A0ABW5XMI7_9SPHI</name>
<reference evidence="3" key="1">
    <citation type="journal article" date="2019" name="Int. J. Syst. Evol. Microbiol.">
        <title>The Global Catalogue of Microorganisms (GCM) 10K type strain sequencing project: providing services to taxonomists for standard genome sequencing and annotation.</title>
        <authorList>
            <consortium name="The Broad Institute Genomics Platform"/>
            <consortium name="The Broad Institute Genome Sequencing Center for Infectious Disease"/>
            <person name="Wu L."/>
            <person name="Ma J."/>
        </authorList>
    </citation>
    <scope>NUCLEOTIDE SEQUENCE [LARGE SCALE GENOMIC DNA]</scope>
    <source>
        <strain evidence="3">KCTC 52232</strain>
    </source>
</reference>
<protein>
    <submittedName>
        <fullName evidence="2">Crp/Fnr family transcriptional regulator</fullName>
    </submittedName>
</protein>
<comment type="caution">
    <text evidence="2">The sequence shown here is derived from an EMBL/GenBank/DDBJ whole genome shotgun (WGS) entry which is preliminary data.</text>
</comment>
<dbReference type="InterPro" id="IPR000595">
    <property type="entry name" value="cNMP-bd_dom"/>
</dbReference>
<organism evidence="2 3">
    <name type="scientific">Mucilaginibacter antarcticus</name>
    <dbReference type="NCBI Taxonomy" id="1855725"/>
    <lineage>
        <taxon>Bacteria</taxon>
        <taxon>Pseudomonadati</taxon>
        <taxon>Bacteroidota</taxon>
        <taxon>Sphingobacteriia</taxon>
        <taxon>Sphingobacteriales</taxon>
        <taxon>Sphingobacteriaceae</taxon>
        <taxon>Mucilaginibacter</taxon>
    </lineage>
</organism>
<dbReference type="Proteomes" id="UP001597601">
    <property type="component" value="Unassembled WGS sequence"/>
</dbReference>
<dbReference type="InterPro" id="IPR018490">
    <property type="entry name" value="cNMP-bd_dom_sf"/>
</dbReference>
<dbReference type="EMBL" id="JBHUON010000009">
    <property type="protein sequence ID" value="MFD2864984.1"/>
    <property type="molecule type" value="Genomic_DNA"/>
</dbReference>
<dbReference type="RefSeq" id="WP_377126467.1">
    <property type="nucleotide sequence ID" value="NZ_JBHUHN010000001.1"/>
</dbReference>
<keyword evidence="3" id="KW-1185">Reference proteome</keyword>
<dbReference type="Gene3D" id="2.60.120.10">
    <property type="entry name" value="Jelly Rolls"/>
    <property type="match status" value="1"/>
</dbReference>
<evidence type="ECO:0000313" key="2">
    <source>
        <dbReference type="EMBL" id="MFD2864984.1"/>
    </source>
</evidence>
<dbReference type="InterPro" id="IPR014710">
    <property type="entry name" value="RmlC-like_jellyroll"/>
</dbReference>
<dbReference type="CDD" id="cd00038">
    <property type="entry name" value="CAP_ED"/>
    <property type="match status" value="1"/>
</dbReference>
<evidence type="ECO:0000259" key="1">
    <source>
        <dbReference type="Pfam" id="PF00027"/>
    </source>
</evidence>
<evidence type="ECO:0000313" key="3">
    <source>
        <dbReference type="Proteomes" id="UP001597601"/>
    </source>
</evidence>
<gene>
    <name evidence="2" type="ORF">ACFSYC_09835</name>
</gene>
<dbReference type="SUPFAM" id="SSF51206">
    <property type="entry name" value="cAMP-binding domain-like"/>
    <property type="match status" value="1"/>
</dbReference>
<feature type="domain" description="Cyclic nucleotide-binding" evidence="1">
    <location>
        <begin position="31"/>
        <end position="115"/>
    </location>
</feature>
<dbReference type="Pfam" id="PF00027">
    <property type="entry name" value="cNMP_binding"/>
    <property type="match status" value="1"/>
</dbReference>
<sequence>MQANLIIDSITRHIQLSATEQEHFLSLLKPKTFKRKQLLLQEGQVCKQSTFVIKGCLRGFTVDHNGLEHVLSFAPVGWWIADMYSLLAQKPGILNIETQDETDVLLLSKTDQEKLYLDIPQFERFFRVITENSLVSAQQRLMDSLSLTAEERYHNFCRRYPTLIYTLPKKQIASYIGVTPEFFSRMQHKLVMKDKK</sequence>